<feature type="active site" description="Nucleophile" evidence="7">
    <location>
        <position position="310"/>
    </location>
</feature>
<dbReference type="EMBL" id="SNWD01000007">
    <property type="protein sequence ID" value="TDN81614.1"/>
    <property type="molecule type" value="Genomic_DNA"/>
</dbReference>
<evidence type="ECO:0000256" key="1">
    <source>
        <dbReference type="ARBA" id="ARBA00004752"/>
    </source>
</evidence>
<protein>
    <submittedName>
        <fullName evidence="10">Murein L,D-transpeptidase YcbB/YkuD</fullName>
    </submittedName>
</protein>
<proteinExistence type="inferred from homology"/>
<dbReference type="UniPathway" id="UPA00219"/>
<dbReference type="Pfam" id="PF03734">
    <property type="entry name" value="YkuD"/>
    <property type="match status" value="1"/>
</dbReference>
<keyword evidence="11" id="KW-1185">Reference proteome</keyword>
<dbReference type="PANTHER" id="PTHR41533">
    <property type="entry name" value="L,D-TRANSPEPTIDASE HI_1667-RELATED"/>
    <property type="match status" value="1"/>
</dbReference>
<feature type="signal peptide" evidence="8">
    <location>
        <begin position="1"/>
        <end position="22"/>
    </location>
</feature>
<dbReference type="GO" id="GO:0004180">
    <property type="term" value="F:carboxypeptidase activity"/>
    <property type="evidence" value="ECO:0007669"/>
    <property type="project" value="UniProtKB-ARBA"/>
</dbReference>
<name>A0A4R6FLV6_9SPHN</name>
<accession>A0A4R6FLV6</accession>
<keyword evidence="5 7" id="KW-0573">Peptidoglycan synthesis</keyword>
<evidence type="ECO:0000313" key="10">
    <source>
        <dbReference type="EMBL" id="TDN81614.1"/>
    </source>
</evidence>
<evidence type="ECO:0000256" key="5">
    <source>
        <dbReference type="ARBA" id="ARBA00022984"/>
    </source>
</evidence>
<dbReference type="CDD" id="cd16913">
    <property type="entry name" value="YkuD_like"/>
    <property type="match status" value="1"/>
</dbReference>
<evidence type="ECO:0000256" key="3">
    <source>
        <dbReference type="ARBA" id="ARBA00022679"/>
    </source>
</evidence>
<dbReference type="Pfam" id="PF20142">
    <property type="entry name" value="Scaffold"/>
    <property type="match status" value="1"/>
</dbReference>
<dbReference type="SUPFAM" id="SSF141523">
    <property type="entry name" value="L,D-transpeptidase catalytic domain-like"/>
    <property type="match status" value="1"/>
</dbReference>
<dbReference type="AlphaFoldDB" id="A0A4R6FLV6"/>
<dbReference type="InterPro" id="IPR045380">
    <property type="entry name" value="LD_TPept_scaffold_dom"/>
</dbReference>
<keyword evidence="8" id="KW-0732">Signal</keyword>
<dbReference type="InterPro" id="IPR038063">
    <property type="entry name" value="Transpep_catalytic_dom"/>
</dbReference>
<evidence type="ECO:0000256" key="7">
    <source>
        <dbReference type="PROSITE-ProRule" id="PRU01373"/>
    </source>
</evidence>
<evidence type="ECO:0000256" key="8">
    <source>
        <dbReference type="SAM" id="SignalP"/>
    </source>
</evidence>
<organism evidence="10 11">
    <name type="scientific">Stakelama pacifica</name>
    <dbReference type="NCBI Taxonomy" id="517720"/>
    <lineage>
        <taxon>Bacteria</taxon>
        <taxon>Pseudomonadati</taxon>
        <taxon>Pseudomonadota</taxon>
        <taxon>Alphaproteobacteria</taxon>
        <taxon>Sphingomonadales</taxon>
        <taxon>Sphingomonadaceae</taxon>
        <taxon>Stakelama</taxon>
    </lineage>
</organism>
<dbReference type="GO" id="GO:0071555">
    <property type="term" value="P:cell wall organization"/>
    <property type="evidence" value="ECO:0007669"/>
    <property type="project" value="UniProtKB-UniRule"/>
</dbReference>
<evidence type="ECO:0000256" key="4">
    <source>
        <dbReference type="ARBA" id="ARBA00022960"/>
    </source>
</evidence>
<keyword evidence="3" id="KW-0808">Transferase</keyword>
<feature type="chain" id="PRO_5020982013" evidence="8">
    <location>
        <begin position="23"/>
        <end position="383"/>
    </location>
</feature>
<evidence type="ECO:0000313" key="11">
    <source>
        <dbReference type="Proteomes" id="UP000295493"/>
    </source>
</evidence>
<evidence type="ECO:0000256" key="2">
    <source>
        <dbReference type="ARBA" id="ARBA00005992"/>
    </source>
</evidence>
<comment type="pathway">
    <text evidence="1 7">Cell wall biogenesis; peptidoglycan biosynthesis.</text>
</comment>
<comment type="caution">
    <text evidence="10">The sequence shown here is derived from an EMBL/GenBank/DDBJ whole genome shotgun (WGS) entry which is preliminary data.</text>
</comment>
<evidence type="ECO:0000259" key="9">
    <source>
        <dbReference type="PROSITE" id="PS52029"/>
    </source>
</evidence>
<dbReference type="PANTHER" id="PTHR41533:SF2">
    <property type="entry name" value="BLR7131 PROTEIN"/>
    <property type="match status" value="1"/>
</dbReference>
<dbReference type="InterPro" id="IPR052905">
    <property type="entry name" value="LD-transpeptidase_YkuD-like"/>
</dbReference>
<dbReference type="Proteomes" id="UP000295493">
    <property type="component" value="Unassembled WGS sequence"/>
</dbReference>
<sequence>MTTNLARAAFLPLLFAAAPAAAQQSPQPAVQAAPDAQPQWSDADIAQLAQAVAMTKLEGLDPASYDVASLKSMTGAARDAAASKIALKLAHDYYVGAGTSAKNWLFDRGHPDYRGWLAKAVAQHRVGEALEELLPRNPDYAVLRSALSKCTVAARCRTIRINMNRWRRLPRDLGERYVWVNLPAYRVDLIDGRKVAQSHRAIIGKTATESPAFASTITGVTVNPWWNVPQSIARDGLAARVRANPKAEARKGYVGVKTADGGFRIRQKPGPQNSLGRIKIEMPNNYAIYLHDTPARSLFDKDKRAFSHGCIRVQNPQKLAEALLPPIDRPSVAEALASGETRTIDAHPQTRVYIVYLTAEPDPSAKDGVRILDDVYGWDKDER</sequence>
<dbReference type="Gene3D" id="2.40.440.10">
    <property type="entry name" value="L,D-transpeptidase catalytic domain-like"/>
    <property type="match status" value="1"/>
</dbReference>
<dbReference type="InterPro" id="IPR005490">
    <property type="entry name" value="LD_TPept_cat_dom"/>
</dbReference>
<gene>
    <name evidence="10" type="ORF">EV664_10713</name>
</gene>
<feature type="domain" description="L,D-TPase catalytic" evidence="9">
    <location>
        <begin position="176"/>
        <end position="335"/>
    </location>
</feature>
<evidence type="ECO:0000256" key="6">
    <source>
        <dbReference type="ARBA" id="ARBA00023316"/>
    </source>
</evidence>
<keyword evidence="4 7" id="KW-0133">Cell shape</keyword>
<reference evidence="10 11" key="1">
    <citation type="submission" date="2019-03" db="EMBL/GenBank/DDBJ databases">
        <title>Genomic Encyclopedia of Type Strains, Phase IV (KMG-IV): sequencing the most valuable type-strain genomes for metagenomic binning, comparative biology and taxonomic classification.</title>
        <authorList>
            <person name="Goeker M."/>
        </authorList>
    </citation>
    <scope>NUCLEOTIDE SEQUENCE [LARGE SCALE GENOMIC DNA]</scope>
    <source>
        <strain evidence="10 11">DSM 25059</strain>
    </source>
</reference>
<dbReference type="GO" id="GO:0008360">
    <property type="term" value="P:regulation of cell shape"/>
    <property type="evidence" value="ECO:0007669"/>
    <property type="project" value="UniProtKB-UniRule"/>
</dbReference>
<keyword evidence="6 7" id="KW-0961">Cell wall biogenesis/degradation</keyword>
<dbReference type="GO" id="GO:0009252">
    <property type="term" value="P:peptidoglycan biosynthetic process"/>
    <property type="evidence" value="ECO:0007669"/>
    <property type="project" value="UniProtKB-UniPathway"/>
</dbReference>
<dbReference type="GO" id="GO:0016740">
    <property type="term" value="F:transferase activity"/>
    <property type="evidence" value="ECO:0007669"/>
    <property type="project" value="UniProtKB-KW"/>
</dbReference>
<feature type="active site" description="Proton donor/acceptor" evidence="7">
    <location>
        <position position="291"/>
    </location>
</feature>
<dbReference type="PROSITE" id="PS52029">
    <property type="entry name" value="LD_TPASE"/>
    <property type="match status" value="1"/>
</dbReference>
<comment type="similarity">
    <text evidence="2">Belongs to the YkuD family.</text>
</comment>